<evidence type="ECO:0000256" key="1">
    <source>
        <dbReference type="ARBA" id="ARBA00009995"/>
    </source>
</evidence>
<dbReference type="AlphaFoldDB" id="U5D5X3"/>
<dbReference type="PANTHER" id="PTHR48044">
    <property type="entry name" value="GLYCOSYLTRANSFERASE"/>
    <property type="match status" value="1"/>
</dbReference>
<feature type="domain" description="Glycosyltransferase N-terminal" evidence="4">
    <location>
        <begin position="36"/>
        <end position="179"/>
    </location>
</feature>
<dbReference type="SUPFAM" id="SSF53756">
    <property type="entry name" value="UDP-Glycosyltransferase/glycogen phosphorylase"/>
    <property type="match status" value="1"/>
</dbReference>
<name>U5D5X3_AMBTC</name>
<comment type="similarity">
    <text evidence="1">Belongs to the UDP-glycosyltransferase family.</text>
</comment>
<evidence type="ECO:0000313" key="6">
    <source>
        <dbReference type="Proteomes" id="UP000017836"/>
    </source>
</evidence>
<proteinExistence type="inferred from homology"/>
<dbReference type="GO" id="GO:0035251">
    <property type="term" value="F:UDP-glucosyltransferase activity"/>
    <property type="evidence" value="ECO:0000318"/>
    <property type="project" value="GO_Central"/>
</dbReference>
<reference evidence="6" key="1">
    <citation type="journal article" date="2013" name="Science">
        <title>The Amborella genome and the evolution of flowering plants.</title>
        <authorList>
            <consortium name="Amborella Genome Project"/>
        </authorList>
    </citation>
    <scope>NUCLEOTIDE SEQUENCE [LARGE SCALE GENOMIC DNA]</scope>
</reference>
<sequence length="411" mass="45457">MGWWCYWPLTASVAWIAPPFPTSGFTSSPSLNFILPLDPELPNKFPGHLQPVFDATEQLLAPLTTLVCEPAGSHRRVVVVHDMLMSVAARAAAESLNSESYSYRCSSACSAICFRREEDDHPEPVVPGLSPLILRSFINESFMDVLARAVRFQHLDRGLLFNTFHSLEGQFLSKIAQRSPGLHVWALDEQAPQSVVYVAFGTTVSVEVRELAQGLEPSGQPFLWVLRDADKGDVFARREAEGPQGLPEGYEGRGLIVRDWAPQLEILRHPSTGGFFTHCRWNSCVESFAMGIPIVTWPLHSDQPVNAQLVTGVLGVGVALKEWHERDDIVRTERVERAVRKLMVFEEGGGDEEEGGGAEGRRPKGGGRGLAPPLIPFSNSSLVLKTILAAIYYLMHLLDYLTLIAFSRICL</sequence>
<dbReference type="Pfam" id="PF00201">
    <property type="entry name" value="UDPGT"/>
    <property type="match status" value="1"/>
</dbReference>
<dbReference type="Pfam" id="PF26168">
    <property type="entry name" value="Glyco_transf_N"/>
    <property type="match status" value="1"/>
</dbReference>
<feature type="chain" id="PRO_5004658652" description="Glycosyltransferase N-terminal domain-containing protein" evidence="3">
    <location>
        <begin position="25"/>
        <end position="411"/>
    </location>
</feature>
<protein>
    <recommendedName>
        <fullName evidence="4">Glycosyltransferase N-terminal domain-containing protein</fullName>
    </recommendedName>
</protein>
<keyword evidence="3" id="KW-0732">Signal</keyword>
<dbReference type="Gramene" id="ERN15753">
    <property type="protein sequence ID" value="ERN15753"/>
    <property type="gene ID" value="AMTR_s00039p00077780"/>
</dbReference>
<keyword evidence="6" id="KW-1185">Reference proteome</keyword>
<accession>U5D5X3</accession>
<dbReference type="InterPro" id="IPR002213">
    <property type="entry name" value="UDP_glucos_trans"/>
</dbReference>
<dbReference type="EMBL" id="KI392495">
    <property type="protein sequence ID" value="ERN15753.1"/>
    <property type="molecule type" value="Genomic_DNA"/>
</dbReference>
<keyword evidence="2" id="KW-0808">Transferase</keyword>
<feature type="signal peptide" evidence="3">
    <location>
        <begin position="1"/>
        <end position="24"/>
    </location>
</feature>
<dbReference type="FunFam" id="3.40.50.2000:FF:000060">
    <property type="entry name" value="Glycosyltransferase"/>
    <property type="match status" value="1"/>
</dbReference>
<evidence type="ECO:0000256" key="2">
    <source>
        <dbReference type="ARBA" id="ARBA00022679"/>
    </source>
</evidence>
<dbReference type="PANTHER" id="PTHR48044:SF22">
    <property type="entry name" value="GLYCOSYLTRANSFERASE"/>
    <property type="match status" value="1"/>
</dbReference>
<dbReference type="Proteomes" id="UP000017836">
    <property type="component" value="Unassembled WGS sequence"/>
</dbReference>
<dbReference type="HOGENOM" id="CLU_669673_0_0_1"/>
<evidence type="ECO:0000313" key="5">
    <source>
        <dbReference type="EMBL" id="ERN15753.1"/>
    </source>
</evidence>
<evidence type="ECO:0000256" key="3">
    <source>
        <dbReference type="SAM" id="SignalP"/>
    </source>
</evidence>
<dbReference type="eggNOG" id="KOG1192">
    <property type="taxonomic scope" value="Eukaryota"/>
</dbReference>
<dbReference type="Gene3D" id="3.40.50.2000">
    <property type="entry name" value="Glycogen Phosphorylase B"/>
    <property type="match status" value="2"/>
</dbReference>
<gene>
    <name evidence="5" type="ORF">AMTR_s00039p00077780</name>
</gene>
<dbReference type="GO" id="GO:1901135">
    <property type="term" value="P:carbohydrate derivative metabolic process"/>
    <property type="evidence" value="ECO:0007669"/>
    <property type="project" value="UniProtKB-ARBA"/>
</dbReference>
<organism evidence="5 6">
    <name type="scientific">Amborella trichopoda</name>
    <dbReference type="NCBI Taxonomy" id="13333"/>
    <lineage>
        <taxon>Eukaryota</taxon>
        <taxon>Viridiplantae</taxon>
        <taxon>Streptophyta</taxon>
        <taxon>Embryophyta</taxon>
        <taxon>Tracheophyta</taxon>
        <taxon>Spermatophyta</taxon>
        <taxon>Magnoliopsida</taxon>
        <taxon>Amborellales</taxon>
        <taxon>Amborellaceae</taxon>
        <taxon>Amborella</taxon>
    </lineage>
</organism>
<dbReference type="CDD" id="cd03784">
    <property type="entry name" value="GT1_Gtf-like"/>
    <property type="match status" value="1"/>
</dbReference>
<evidence type="ECO:0000259" key="4">
    <source>
        <dbReference type="Pfam" id="PF26168"/>
    </source>
</evidence>
<dbReference type="InterPro" id="IPR058980">
    <property type="entry name" value="Glyco_transf_N"/>
</dbReference>